<evidence type="ECO:0000313" key="3">
    <source>
        <dbReference type="Proteomes" id="UP001163823"/>
    </source>
</evidence>
<name>A0AAD7VID6_QUISA</name>
<keyword evidence="3" id="KW-1185">Reference proteome</keyword>
<dbReference type="EMBL" id="JARAOO010000003">
    <property type="protein sequence ID" value="KAJ7976630.1"/>
    <property type="molecule type" value="Genomic_DNA"/>
</dbReference>
<dbReference type="KEGG" id="qsa:O6P43_006386"/>
<proteinExistence type="predicted"/>
<keyword evidence="1" id="KW-0812">Transmembrane</keyword>
<protein>
    <submittedName>
        <fullName evidence="2">Uncharacterized protein</fullName>
    </submittedName>
</protein>
<keyword evidence="1" id="KW-1133">Transmembrane helix</keyword>
<dbReference type="Proteomes" id="UP001163823">
    <property type="component" value="Chromosome 3"/>
</dbReference>
<gene>
    <name evidence="2" type="ORF">O6P43_006386</name>
</gene>
<dbReference type="Pfam" id="PF03140">
    <property type="entry name" value="DUF247"/>
    <property type="match status" value="1"/>
</dbReference>
<keyword evidence="1" id="KW-0472">Membrane</keyword>
<accession>A0AAD7VID6</accession>
<evidence type="ECO:0000256" key="1">
    <source>
        <dbReference type="SAM" id="Phobius"/>
    </source>
</evidence>
<dbReference type="AlphaFoldDB" id="A0AAD7VID6"/>
<dbReference type="PANTHER" id="PTHR31170">
    <property type="entry name" value="BNAC04G53230D PROTEIN"/>
    <property type="match status" value="1"/>
</dbReference>
<sequence>MGEQDKLDIIVEEPITLADVSFDNELLSSRLDAQSQFSKNTPPTAEPKIERVPQVFLKNEGSQYNYYPRIVSFGPYHHGEPHLASTEKLKTRLMLKFISESGKSISEFYVKILELVDYARKCYVDIDGLRGRFTKREFAQMMLVDGCSILDVIDGRVNNGHESEDMIIAHLGMMGYYQTFFQDMFLLDNQVPFGVLQLLICLKYKQEDGFKMIWNFLKYMYTGTVFPPWTKPEESAVSAIMITTNPPIHLLELAARVLSEDVPENIKRSPSRWITFWKRSKAQEVEQFMLKVWTRIKFWKRETQKVGDSMHLKHYIQPFRSVKELKSKAPVNKVLYMNLIAFESSQNTPNSDTSVGSYFCFLNSLVDDPEDVQELRRKRILINHNISDKQMVEMIKEICSQMVIDLGKYMGVKEDILGHYGNKMKTWMADLIQDYFRNPWTLIAVLAAFYALFLNSVQTYWTIFRSP</sequence>
<feature type="transmembrane region" description="Helical" evidence="1">
    <location>
        <begin position="440"/>
        <end position="463"/>
    </location>
</feature>
<dbReference type="InterPro" id="IPR004158">
    <property type="entry name" value="DUF247_pln"/>
</dbReference>
<reference evidence="2" key="1">
    <citation type="journal article" date="2023" name="Science">
        <title>Elucidation of the pathway for biosynthesis of saponin adjuvants from the soapbark tree.</title>
        <authorList>
            <person name="Reed J."/>
            <person name="Orme A."/>
            <person name="El-Demerdash A."/>
            <person name="Owen C."/>
            <person name="Martin L.B.B."/>
            <person name="Misra R.C."/>
            <person name="Kikuchi S."/>
            <person name="Rejzek M."/>
            <person name="Martin A.C."/>
            <person name="Harkess A."/>
            <person name="Leebens-Mack J."/>
            <person name="Louveau T."/>
            <person name="Stephenson M.J."/>
            <person name="Osbourn A."/>
        </authorList>
    </citation>
    <scope>NUCLEOTIDE SEQUENCE</scope>
    <source>
        <strain evidence="2">S10</strain>
    </source>
</reference>
<evidence type="ECO:0000313" key="2">
    <source>
        <dbReference type="EMBL" id="KAJ7976630.1"/>
    </source>
</evidence>
<dbReference type="PANTHER" id="PTHR31170:SF25">
    <property type="entry name" value="BNAA09G04570D PROTEIN"/>
    <property type="match status" value="1"/>
</dbReference>
<comment type="caution">
    <text evidence="2">The sequence shown here is derived from an EMBL/GenBank/DDBJ whole genome shotgun (WGS) entry which is preliminary data.</text>
</comment>
<organism evidence="2 3">
    <name type="scientific">Quillaja saponaria</name>
    <name type="common">Soap bark tree</name>
    <dbReference type="NCBI Taxonomy" id="32244"/>
    <lineage>
        <taxon>Eukaryota</taxon>
        <taxon>Viridiplantae</taxon>
        <taxon>Streptophyta</taxon>
        <taxon>Embryophyta</taxon>
        <taxon>Tracheophyta</taxon>
        <taxon>Spermatophyta</taxon>
        <taxon>Magnoliopsida</taxon>
        <taxon>eudicotyledons</taxon>
        <taxon>Gunneridae</taxon>
        <taxon>Pentapetalae</taxon>
        <taxon>rosids</taxon>
        <taxon>fabids</taxon>
        <taxon>Fabales</taxon>
        <taxon>Quillajaceae</taxon>
        <taxon>Quillaja</taxon>
    </lineage>
</organism>